<keyword evidence="3" id="KW-1185">Reference proteome</keyword>
<organism evidence="2 3">
    <name type="scientific">Skeletonema marinoi</name>
    <dbReference type="NCBI Taxonomy" id="267567"/>
    <lineage>
        <taxon>Eukaryota</taxon>
        <taxon>Sar</taxon>
        <taxon>Stramenopiles</taxon>
        <taxon>Ochrophyta</taxon>
        <taxon>Bacillariophyta</taxon>
        <taxon>Coscinodiscophyceae</taxon>
        <taxon>Thalassiosirophycidae</taxon>
        <taxon>Thalassiosirales</taxon>
        <taxon>Skeletonemataceae</taxon>
        <taxon>Skeletonema</taxon>
        <taxon>Skeletonema marinoi-dohrnii complex</taxon>
    </lineage>
</organism>
<proteinExistence type="predicted"/>
<dbReference type="Proteomes" id="UP001224775">
    <property type="component" value="Unassembled WGS sequence"/>
</dbReference>
<feature type="region of interest" description="Disordered" evidence="1">
    <location>
        <begin position="175"/>
        <end position="232"/>
    </location>
</feature>
<accession>A0AAD8YEV8</accession>
<comment type="caution">
    <text evidence="2">The sequence shown here is derived from an EMBL/GenBank/DDBJ whole genome shotgun (WGS) entry which is preliminary data.</text>
</comment>
<evidence type="ECO:0000313" key="3">
    <source>
        <dbReference type="Proteomes" id="UP001224775"/>
    </source>
</evidence>
<dbReference type="AlphaFoldDB" id="A0AAD8YEV8"/>
<name>A0AAD8YEV8_9STRA</name>
<protein>
    <submittedName>
        <fullName evidence="2">Uncharacterized protein</fullName>
    </submittedName>
</protein>
<feature type="compositionally biased region" description="Basic and acidic residues" evidence="1">
    <location>
        <begin position="28"/>
        <end position="50"/>
    </location>
</feature>
<gene>
    <name evidence="2" type="ORF">QTG54_005106</name>
</gene>
<evidence type="ECO:0000313" key="2">
    <source>
        <dbReference type="EMBL" id="KAK1744573.1"/>
    </source>
</evidence>
<feature type="compositionally biased region" description="Acidic residues" evidence="1">
    <location>
        <begin position="82"/>
        <end position="94"/>
    </location>
</feature>
<feature type="region of interest" description="Disordered" evidence="1">
    <location>
        <begin position="28"/>
        <end position="146"/>
    </location>
</feature>
<sequence>MEPSKTSFSMPLPKLPMDELFARVRESLEKMDRRDAEKKRRREALQEKRWRERCKKRSNGDTKSPLFPTWASAGALSSDKLLDEEEVESSEPLEADAVGSSSCCMAKDTSAEEDSSPEPPYISKYAYLDDLPKPPPPEPVPEEELIRRRKVEQELIALSKKITEEKLRQERMIPFVPAKPTFDPFPTAAADSSDGDSSSKEPQNPNPRKRPYSNLTAIGVPPQARSYYSQSSYGPGGYMGGCYRQYSEEEVNDFVAFVDKWIPTDPKWKKKKPSTESSTDDDKKSSTESSTDDDKETVCNKEE</sequence>
<evidence type="ECO:0000256" key="1">
    <source>
        <dbReference type="SAM" id="MobiDB-lite"/>
    </source>
</evidence>
<feature type="region of interest" description="Disordered" evidence="1">
    <location>
        <begin position="265"/>
        <end position="303"/>
    </location>
</feature>
<dbReference type="EMBL" id="JATAAI010000007">
    <property type="protein sequence ID" value="KAK1744573.1"/>
    <property type="molecule type" value="Genomic_DNA"/>
</dbReference>
<reference evidence="2" key="1">
    <citation type="submission" date="2023-06" db="EMBL/GenBank/DDBJ databases">
        <title>Survivors Of The Sea: Transcriptome response of Skeletonema marinoi to long-term dormancy.</title>
        <authorList>
            <person name="Pinder M.I.M."/>
            <person name="Kourtchenko O."/>
            <person name="Robertson E.K."/>
            <person name="Larsson T."/>
            <person name="Maumus F."/>
            <person name="Osuna-Cruz C.M."/>
            <person name="Vancaester E."/>
            <person name="Stenow R."/>
            <person name="Vandepoele K."/>
            <person name="Ploug H."/>
            <person name="Bruchert V."/>
            <person name="Godhe A."/>
            <person name="Topel M."/>
        </authorList>
    </citation>
    <scope>NUCLEOTIDE SEQUENCE</scope>
    <source>
        <strain evidence="2">R05AC</strain>
    </source>
</reference>